<reference evidence="4 5" key="1">
    <citation type="submission" date="2020-02" db="EMBL/GenBank/DDBJ databases">
        <title>Genome sequencing for Kineobactrum sp. M2.</title>
        <authorList>
            <person name="Park S.-J."/>
        </authorList>
    </citation>
    <scope>NUCLEOTIDE SEQUENCE [LARGE SCALE GENOMIC DNA]</scope>
    <source>
        <strain evidence="4 5">M2</strain>
    </source>
</reference>
<name>A0A6C0U2T2_9GAMM</name>
<accession>A0A6C0U2T2</accession>
<dbReference type="EMBL" id="CP048711">
    <property type="protein sequence ID" value="QIB65277.1"/>
    <property type="molecule type" value="Genomic_DNA"/>
</dbReference>
<evidence type="ECO:0000259" key="3">
    <source>
        <dbReference type="Pfam" id="PF01113"/>
    </source>
</evidence>
<dbReference type="InterPro" id="IPR000846">
    <property type="entry name" value="DapB_N"/>
</dbReference>
<proteinExistence type="predicted"/>
<dbReference type="SUPFAM" id="SSF51735">
    <property type="entry name" value="NAD(P)-binding Rossmann-fold domains"/>
    <property type="match status" value="1"/>
</dbReference>
<dbReference type="CDD" id="cd24146">
    <property type="entry name" value="nat-AmDH_N_like"/>
    <property type="match status" value="1"/>
</dbReference>
<keyword evidence="2" id="KW-0560">Oxidoreductase</keyword>
<dbReference type="GO" id="GO:0008839">
    <property type="term" value="F:4-hydroxy-tetrahydrodipicolinate reductase"/>
    <property type="evidence" value="ECO:0007669"/>
    <property type="project" value="InterPro"/>
</dbReference>
<evidence type="ECO:0000313" key="4">
    <source>
        <dbReference type="EMBL" id="QIB65277.1"/>
    </source>
</evidence>
<dbReference type="KEGG" id="kim:G3T16_07535"/>
<dbReference type="InterPro" id="IPR036291">
    <property type="entry name" value="NAD(P)-bd_dom_sf"/>
</dbReference>
<feature type="domain" description="Dihydrodipicolinate reductase N-terminal" evidence="3">
    <location>
        <begin position="18"/>
        <end position="82"/>
    </location>
</feature>
<dbReference type="Pfam" id="PF01113">
    <property type="entry name" value="DapB_N"/>
    <property type="match status" value="1"/>
</dbReference>
<evidence type="ECO:0000256" key="2">
    <source>
        <dbReference type="ARBA" id="ARBA00023002"/>
    </source>
</evidence>
<dbReference type="GO" id="GO:0009089">
    <property type="term" value="P:lysine biosynthetic process via diaminopimelate"/>
    <property type="evidence" value="ECO:0007669"/>
    <property type="project" value="InterPro"/>
</dbReference>
<keyword evidence="5" id="KW-1185">Reference proteome</keyword>
<evidence type="ECO:0000256" key="1">
    <source>
        <dbReference type="ARBA" id="ARBA00022857"/>
    </source>
</evidence>
<sequence length="368" mass="40217">MNKRPEAPEKPYRVVQWATGAMGKTCLRAVIDHPDLELVGLYVHSDRKLGLDAGTIARRAATGVLATNSLEDILALEADVVLHCPLLQFPYEAHDREVCRLLESGKNVISINNYFHPRSISAAYATELEASCHRGGASLAGTGINPGLIAERFAAVASGLMLELESIRCREVYDCLEMPNANYVFDVLGMGLPPEQVDLVNGPLATMFTAMYRQCVGGLAERLEIPLTGIESDHQLVLAPRDIAARAGTVREGTVAATNWQLHGICDGRRVITHSVNWIMGRELPGYEDFTHWEIALRGKPGLDIRMDLVEPDEDGVKTTAAQYGVAGMVTQAIPHVVAAAPGLCEFPAAPHYRPRLREPTPDRKQQQ</sequence>
<dbReference type="Proteomes" id="UP000477680">
    <property type="component" value="Chromosome"/>
</dbReference>
<dbReference type="Gene3D" id="3.40.50.720">
    <property type="entry name" value="NAD(P)-binding Rossmann-like Domain"/>
    <property type="match status" value="1"/>
</dbReference>
<protein>
    <recommendedName>
        <fullName evidence="3">Dihydrodipicolinate reductase N-terminal domain-containing protein</fullName>
    </recommendedName>
</protein>
<dbReference type="AlphaFoldDB" id="A0A6C0U2T2"/>
<gene>
    <name evidence="4" type="ORF">G3T16_07535</name>
</gene>
<organism evidence="4 5">
    <name type="scientific">Kineobactrum salinum</name>
    <dbReference type="NCBI Taxonomy" id="2708301"/>
    <lineage>
        <taxon>Bacteria</taxon>
        <taxon>Pseudomonadati</taxon>
        <taxon>Pseudomonadota</taxon>
        <taxon>Gammaproteobacteria</taxon>
        <taxon>Cellvibrionales</taxon>
        <taxon>Halieaceae</taxon>
        <taxon>Kineobactrum</taxon>
    </lineage>
</organism>
<evidence type="ECO:0000313" key="5">
    <source>
        <dbReference type="Proteomes" id="UP000477680"/>
    </source>
</evidence>
<dbReference type="RefSeq" id="WP_163494517.1">
    <property type="nucleotide sequence ID" value="NZ_CP048711.1"/>
</dbReference>
<keyword evidence="1" id="KW-0521">NADP</keyword>